<dbReference type="RefSeq" id="WP_239076882.1">
    <property type="nucleotide sequence ID" value="NZ_BAAAZM010000020.1"/>
</dbReference>
<gene>
    <name evidence="1" type="ORF">Aru02nite_46140</name>
</gene>
<evidence type="ECO:0000313" key="2">
    <source>
        <dbReference type="Proteomes" id="UP000612808"/>
    </source>
</evidence>
<accession>A0A8J3J340</accession>
<dbReference type="EMBL" id="BOMB01000026">
    <property type="protein sequence ID" value="GID13725.1"/>
    <property type="molecule type" value="Genomic_DNA"/>
</dbReference>
<organism evidence="1 2">
    <name type="scientific">Actinocatenispora rupis</name>
    <dbReference type="NCBI Taxonomy" id="519421"/>
    <lineage>
        <taxon>Bacteria</taxon>
        <taxon>Bacillati</taxon>
        <taxon>Actinomycetota</taxon>
        <taxon>Actinomycetes</taxon>
        <taxon>Micromonosporales</taxon>
        <taxon>Micromonosporaceae</taxon>
        <taxon>Actinocatenispora</taxon>
    </lineage>
</organism>
<protein>
    <submittedName>
        <fullName evidence="1">Uncharacterized protein</fullName>
    </submittedName>
</protein>
<dbReference type="AlphaFoldDB" id="A0A8J3J340"/>
<keyword evidence="2" id="KW-1185">Reference proteome</keyword>
<comment type="caution">
    <text evidence="1">The sequence shown here is derived from an EMBL/GenBank/DDBJ whole genome shotgun (WGS) entry which is preliminary data.</text>
</comment>
<reference evidence="1" key="1">
    <citation type="submission" date="2021-01" db="EMBL/GenBank/DDBJ databases">
        <title>Whole genome shotgun sequence of Actinocatenispora rupis NBRC 107355.</title>
        <authorList>
            <person name="Komaki H."/>
            <person name="Tamura T."/>
        </authorList>
    </citation>
    <scope>NUCLEOTIDE SEQUENCE</scope>
    <source>
        <strain evidence="1">NBRC 107355</strain>
    </source>
</reference>
<sequence length="219" mass="24191">MARRNDDGLQEALREGWASACHLFEHLARGGELPELPPGPVRLNPNEVPYTDGVLGYARYYGTSVTYQQNSTFLLGSAAFVAAGMAVNAAANAHARNRAHAQAAAQWRDHANVRTLLTDRRLMCDYGGRWLNFWHEGVVEFHGDLSQWLFILRYEVGNPIMMHGPAAPWFAVCIARIVYGQRGLQLPILAPLAQTIAQAYRAPEQLPPADPDPRALPPA</sequence>
<dbReference type="Proteomes" id="UP000612808">
    <property type="component" value="Unassembled WGS sequence"/>
</dbReference>
<name>A0A8J3J340_9ACTN</name>
<evidence type="ECO:0000313" key="1">
    <source>
        <dbReference type="EMBL" id="GID13725.1"/>
    </source>
</evidence>
<proteinExistence type="predicted"/>